<accession>A0AAJ0EBD5</accession>
<dbReference type="GeneID" id="85476034"/>
<dbReference type="AlphaFoldDB" id="A0AAJ0EBD5"/>
<protein>
    <submittedName>
        <fullName evidence="1">Uncharacterized protein</fullName>
    </submittedName>
</protein>
<reference evidence="1" key="1">
    <citation type="submission" date="2021-06" db="EMBL/GenBank/DDBJ databases">
        <title>Comparative genomics, transcriptomics and evolutionary studies reveal genomic signatures of adaptation to plant cell wall in hemibiotrophic fungi.</title>
        <authorList>
            <consortium name="DOE Joint Genome Institute"/>
            <person name="Baroncelli R."/>
            <person name="Diaz J.F."/>
            <person name="Benocci T."/>
            <person name="Peng M."/>
            <person name="Battaglia E."/>
            <person name="Haridas S."/>
            <person name="Andreopoulos W."/>
            <person name="Labutti K."/>
            <person name="Pangilinan J."/>
            <person name="Floch G.L."/>
            <person name="Makela M.R."/>
            <person name="Henrissat B."/>
            <person name="Grigoriev I.V."/>
            <person name="Crouch J.A."/>
            <person name="De Vries R.P."/>
            <person name="Sukno S.A."/>
            <person name="Thon M.R."/>
        </authorList>
    </citation>
    <scope>NUCLEOTIDE SEQUENCE</scope>
    <source>
        <strain evidence="1">CBS 102054</strain>
    </source>
</reference>
<dbReference type="Proteomes" id="UP001243989">
    <property type="component" value="Unassembled WGS sequence"/>
</dbReference>
<dbReference type="RefSeq" id="XP_060440955.1">
    <property type="nucleotide sequence ID" value="XM_060591172.1"/>
</dbReference>
<evidence type="ECO:0000313" key="1">
    <source>
        <dbReference type="EMBL" id="KAK1624960.1"/>
    </source>
</evidence>
<sequence>MTLLTAGALVVAPSQSSDCQTWIDDTLSEYFPVDHPTTLSYYSGRLVSVAAIVAVPLSPSKSNKSLLSPLSVQPCLPSVYSAACLVFY</sequence>
<comment type="caution">
    <text evidence="1">The sequence shown here is derived from an EMBL/GenBank/DDBJ whole genome shotgun (WGS) entry which is preliminary data.</text>
</comment>
<organism evidence="1 2">
    <name type="scientific">Colletotrichum phormii</name>
    <dbReference type="NCBI Taxonomy" id="359342"/>
    <lineage>
        <taxon>Eukaryota</taxon>
        <taxon>Fungi</taxon>
        <taxon>Dikarya</taxon>
        <taxon>Ascomycota</taxon>
        <taxon>Pezizomycotina</taxon>
        <taxon>Sordariomycetes</taxon>
        <taxon>Hypocreomycetidae</taxon>
        <taxon>Glomerellales</taxon>
        <taxon>Glomerellaceae</taxon>
        <taxon>Colletotrichum</taxon>
        <taxon>Colletotrichum acutatum species complex</taxon>
    </lineage>
</organism>
<keyword evidence="2" id="KW-1185">Reference proteome</keyword>
<proteinExistence type="predicted"/>
<dbReference type="EMBL" id="JAHMHQ010000022">
    <property type="protein sequence ID" value="KAK1624960.1"/>
    <property type="molecule type" value="Genomic_DNA"/>
</dbReference>
<gene>
    <name evidence="1" type="ORF">BDP81DRAFT_436834</name>
</gene>
<evidence type="ECO:0000313" key="2">
    <source>
        <dbReference type="Proteomes" id="UP001243989"/>
    </source>
</evidence>
<name>A0AAJ0EBD5_9PEZI</name>